<evidence type="ECO:0000313" key="2">
    <source>
        <dbReference type="EMBL" id="KAF8747305.1"/>
    </source>
</evidence>
<gene>
    <name evidence="2" type="ORF">RHS01_11336</name>
</gene>
<dbReference type="EMBL" id="JACYCF010000064">
    <property type="protein sequence ID" value="KAF8747305.1"/>
    <property type="molecule type" value="Genomic_DNA"/>
</dbReference>
<feature type="compositionally biased region" description="Basic residues" evidence="1">
    <location>
        <begin position="67"/>
        <end position="78"/>
    </location>
</feature>
<proteinExistence type="predicted"/>
<feature type="compositionally biased region" description="Polar residues" evidence="1">
    <location>
        <begin position="46"/>
        <end position="66"/>
    </location>
</feature>
<protein>
    <submittedName>
        <fullName evidence="2">Uncharacterized protein</fullName>
    </submittedName>
</protein>
<evidence type="ECO:0000256" key="1">
    <source>
        <dbReference type="SAM" id="MobiDB-lite"/>
    </source>
</evidence>
<comment type="caution">
    <text evidence="2">The sequence shown here is derived from an EMBL/GenBank/DDBJ whole genome shotgun (WGS) entry which is preliminary data.</text>
</comment>
<name>A0A8H7LZ11_9AGAM</name>
<accession>A0A8H7LZ11</accession>
<sequence>MKWQPAPGAPLVPRPLSIKESWDPLFQQPPMSQQALNPRSMGKSPSAAQSPSSWDCKTKSSGSNKNLRNKKKPQRKPKTGWEQSIKPLLASRLGVEPTHTRRPEAPRNQGHARPLPKTNPLPAPSAPLIAWANPTKAPPAFAQPTPVRIPPQVHTPPTSAPIRLQSPKSLNR</sequence>
<reference evidence="2" key="1">
    <citation type="submission" date="2020-09" db="EMBL/GenBank/DDBJ databases">
        <title>Comparative genome analyses of four rice-infecting Rhizoctonia solani isolates reveal extensive enrichment of homogalacturonan modification genes.</title>
        <authorList>
            <person name="Lee D.-Y."/>
            <person name="Jeon J."/>
            <person name="Kim K.-T."/>
            <person name="Cheong K."/>
            <person name="Song H."/>
            <person name="Choi G."/>
            <person name="Ko J."/>
            <person name="Opiyo S.O."/>
            <person name="Zuo S."/>
            <person name="Madhav S."/>
            <person name="Lee Y.-H."/>
            <person name="Wang G.-L."/>
        </authorList>
    </citation>
    <scope>NUCLEOTIDE SEQUENCE</scope>
    <source>
        <strain evidence="2">AG1-IA B2</strain>
    </source>
</reference>
<dbReference type="Proteomes" id="UP000614334">
    <property type="component" value="Unassembled WGS sequence"/>
</dbReference>
<dbReference type="AlphaFoldDB" id="A0A8H7LZ11"/>
<organism evidence="2 3">
    <name type="scientific">Rhizoctonia solani</name>
    <dbReference type="NCBI Taxonomy" id="456999"/>
    <lineage>
        <taxon>Eukaryota</taxon>
        <taxon>Fungi</taxon>
        <taxon>Dikarya</taxon>
        <taxon>Basidiomycota</taxon>
        <taxon>Agaricomycotina</taxon>
        <taxon>Agaricomycetes</taxon>
        <taxon>Cantharellales</taxon>
        <taxon>Ceratobasidiaceae</taxon>
        <taxon>Rhizoctonia</taxon>
    </lineage>
</organism>
<evidence type="ECO:0000313" key="3">
    <source>
        <dbReference type="Proteomes" id="UP000614334"/>
    </source>
</evidence>
<feature type="region of interest" description="Disordered" evidence="1">
    <location>
        <begin position="1"/>
        <end position="172"/>
    </location>
</feature>